<dbReference type="SUPFAM" id="SSF141868">
    <property type="entry name" value="EAL domain-like"/>
    <property type="match status" value="1"/>
</dbReference>
<evidence type="ECO:0000313" key="4">
    <source>
        <dbReference type="Proteomes" id="UP000320359"/>
    </source>
</evidence>
<keyword evidence="4" id="KW-1185">Reference proteome</keyword>
<dbReference type="SUPFAM" id="SSF55073">
    <property type="entry name" value="Nucleotide cyclase"/>
    <property type="match status" value="1"/>
</dbReference>
<dbReference type="Gene3D" id="3.20.20.450">
    <property type="entry name" value="EAL domain"/>
    <property type="match status" value="1"/>
</dbReference>
<feature type="domain" description="GGDEF" evidence="2">
    <location>
        <begin position="354"/>
        <end position="491"/>
    </location>
</feature>
<dbReference type="InterPro" id="IPR003018">
    <property type="entry name" value="GAF"/>
</dbReference>
<dbReference type="PROSITE" id="PS50887">
    <property type="entry name" value="GGDEF"/>
    <property type="match status" value="1"/>
</dbReference>
<dbReference type="AlphaFoldDB" id="A0A552WYS2"/>
<dbReference type="EMBL" id="VJWL01000005">
    <property type="protein sequence ID" value="TRW47937.1"/>
    <property type="molecule type" value="Genomic_DNA"/>
</dbReference>
<dbReference type="Pfam" id="PF00990">
    <property type="entry name" value="GGDEF"/>
    <property type="match status" value="1"/>
</dbReference>
<dbReference type="NCBIfam" id="TIGR00254">
    <property type="entry name" value="GGDEF"/>
    <property type="match status" value="1"/>
</dbReference>
<dbReference type="PROSITE" id="PS50883">
    <property type="entry name" value="EAL"/>
    <property type="match status" value="1"/>
</dbReference>
<dbReference type="SMART" id="SM00052">
    <property type="entry name" value="EAL"/>
    <property type="match status" value="1"/>
</dbReference>
<dbReference type="SMART" id="SM00065">
    <property type="entry name" value="GAF"/>
    <property type="match status" value="1"/>
</dbReference>
<proteinExistence type="predicted"/>
<dbReference type="PANTHER" id="PTHR44757:SF2">
    <property type="entry name" value="BIOFILM ARCHITECTURE MAINTENANCE PROTEIN MBAA"/>
    <property type="match status" value="1"/>
</dbReference>
<feature type="domain" description="EAL" evidence="1">
    <location>
        <begin position="500"/>
        <end position="752"/>
    </location>
</feature>
<dbReference type="InterPro" id="IPR035919">
    <property type="entry name" value="EAL_sf"/>
</dbReference>
<dbReference type="SUPFAM" id="SSF55781">
    <property type="entry name" value="GAF domain-like"/>
    <property type="match status" value="1"/>
</dbReference>
<dbReference type="OrthoDB" id="9812358at2"/>
<dbReference type="CDD" id="cd01948">
    <property type="entry name" value="EAL"/>
    <property type="match status" value="1"/>
</dbReference>
<sequence>MQAINDQSRLAFYQMVAKVSARFVASKVDDIDSSINQALADIGAFFHADRSYIFEFSEHLKFADNTYEWCAPGVSAEIDNLKDLPMDMYKDWIGDWQAGRSIPISDVQSLDPNSPERALLEPQGMRALLMVPLPSDEGLQGIFGIDLMQHPYDWQEEQVTLLQVIGEIVSSALQRKRADQSFRLRQLISRIAVEFINLPTQKVDATVRKALSQIRAFLGLRDISIKRPLAQTFQNEHRNLFKQLQKQPVLTTSFQLGVPLKKDLPALGVLLRHGDTELGVLRAVHNSRRIFEQNEIIESLQLITDLIAGTLVRKATEQKVEHLAYFDELTDLPNRRLLTNRLEHALSVASSQAHTCALLYLDLDHFKRINDSLGRDAGDLLLQYTSKRLLAAVGEGDTVARVGGDQFVVLMESPFESEEQAVLKVQDCGERVRSELARPFRLDGHTFHGSASVGIVYGKHHETPASLLKQAELAMYRAKAQGRNTIQYYDPAMQQEAVERAQLYADLRTAIAEEQFEVYYQAQSDASERIIGAEALVRWNHPTRGLLAPGRFIEFAEETGLIGGIGRLVLKSTCHLLKHLDDAGYSIPIAVNISAEHILQPEFLQDIHDILQATGAKPERLKFEITESAMIRDTHTVVEHMLELQKLGIRFSLDDFGTGYSSLSYLKALPIHEIKLDLRFVQDMVINKDDAAIADLVFNLAKAMKLEVIAEGVAQETQKDFLLKLGCNRFQGFLFCHPLPVAEFWQFLESTHAE</sequence>
<gene>
    <name evidence="3" type="ORF">FM042_11420</name>
</gene>
<dbReference type="CDD" id="cd01949">
    <property type="entry name" value="GGDEF"/>
    <property type="match status" value="1"/>
</dbReference>
<dbReference type="InterPro" id="IPR029787">
    <property type="entry name" value="Nucleotide_cyclase"/>
</dbReference>
<dbReference type="InterPro" id="IPR052155">
    <property type="entry name" value="Biofilm_reg_signaling"/>
</dbReference>
<dbReference type="Pfam" id="PF00563">
    <property type="entry name" value="EAL"/>
    <property type="match status" value="1"/>
</dbReference>
<dbReference type="InterPro" id="IPR043128">
    <property type="entry name" value="Rev_trsase/Diguanyl_cyclase"/>
</dbReference>
<comment type="caution">
    <text evidence="3">The sequence shown here is derived from an EMBL/GenBank/DDBJ whole genome shotgun (WGS) entry which is preliminary data.</text>
</comment>
<dbReference type="Gene3D" id="3.30.450.40">
    <property type="match status" value="1"/>
</dbReference>
<dbReference type="RefSeq" id="WP_143236576.1">
    <property type="nucleotide sequence ID" value="NZ_VJWL01000005.1"/>
</dbReference>
<dbReference type="InterPro" id="IPR029016">
    <property type="entry name" value="GAF-like_dom_sf"/>
</dbReference>
<dbReference type="Proteomes" id="UP000320359">
    <property type="component" value="Unassembled WGS sequence"/>
</dbReference>
<accession>A0A552WYS2</accession>
<dbReference type="SMART" id="SM00267">
    <property type="entry name" value="GGDEF"/>
    <property type="match status" value="1"/>
</dbReference>
<dbReference type="InterPro" id="IPR001633">
    <property type="entry name" value="EAL_dom"/>
</dbReference>
<name>A0A552WYS2_9GAMM</name>
<evidence type="ECO:0000259" key="2">
    <source>
        <dbReference type="PROSITE" id="PS50887"/>
    </source>
</evidence>
<dbReference type="Pfam" id="PF01590">
    <property type="entry name" value="GAF"/>
    <property type="match status" value="1"/>
</dbReference>
<evidence type="ECO:0000313" key="3">
    <source>
        <dbReference type="EMBL" id="TRW47937.1"/>
    </source>
</evidence>
<dbReference type="PANTHER" id="PTHR44757">
    <property type="entry name" value="DIGUANYLATE CYCLASE DGCP"/>
    <property type="match status" value="1"/>
</dbReference>
<dbReference type="InterPro" id="IPR000160">
    <property type="entry name" value="GGDEF_dom"/>
</dbReference>
<protein>
    <submittedName>
        <fullName evidence="3">EAL domain-containing protein</fullName>
    </submittedName>
</protein>
<reference evidence="3 4" key="1">
    <citation type="submission" date="2019-07" db="EMBL/GenBank/DDBJ databases">
        <authorList>
            <person name="Yang M."/>
            <person name="Zhao D."/>
            <person name="Xiang H."/>
        </authorList>
    </citation>
    <scope>NUCLEOTIDE SEQUENCE [LARGE SCALE GENOMIC DNA]</scope>
    <source>
        <strain evidence="3 4">IM1326</strain>
    </source>
</reference>
<organism evidence="3 4">
    <name type="scientific">Aliidiomarina halalkaliphila</name>
    <dbReference type="NCBI Taxonomy" id="2593535"/>
    <lineage>
        <taxon>Bacteria</taxon>
        <taxon>Pseudomonadati</taxon>
        <taxon>Pseudomonadota</taxon>
        <taxon>Gammaproteobacteria</taxon>
        <taxon>Alteromonadales</taxon>
        <taxon>Idiomarinaceae</taxon>
        <taxon>Aliidiomarina</taxon>
    </lineage>
</organism>
<dbReference type="Gene3D" id="3.30.70.270">
    <property type="match status" value="1"/>
</dbReference>
<evidence type="ECO:0000259" key="1">
    <source>
        <dbReference type="PROSITE" id="PS50883"/>
    </source>
</evidence>